<reference evidence="2" key="1">
    <citation type="submission" date="2023-06" db="EMBL/GenBank/DDBJ databases">
        <authorList>
            <consortium name="Lawrence Berkeley National Laboratory"/>
            <person name="Ahrendt S."/>
            <person name="Sahu N."/>
            <person name="Indic B."/>
            <person name="Wong-Bajracharya J."/>
            <person name="Merenyi Z."/>
            <person name="Ke H.-M."/>
            <person name="Monk M."/>
            <person name="Kocsube S."/>
            <person name="Drula E."/>
            <person name="Lipzen A."/>
            <person name="Balint B."/>
            <person name="Henrissat B."/>
            <person name="Andreopoulos B."/>
            <person name="Martin F.M."/>
            <person name="Harder C.B."/>
            <person name="Rigling D."/>
            <person name="Ford K.L."/>
            <person name="Foster G.D."/>
            <person name="Pangilinan J."/>
            <person name="Papanicolaou A."/>
            <person name="Barry K."/>
            <person name="LaButti K."/>
            <person name="Viragh M."/>
            <person name="Koriabine M."/>
            <person name="Yan M."/>
            <person name="Riley R."/>
            <person name="Champramary S."/>
            <person name="Plett K.L."/>
            <person name="Tsai I.J."/>
            <person name="Slot J."/>
            <person name="Sipos G."/>
            <person name="Plett J."/>
            <person name="Nagy L.G."/>
            <person name="Grigoriev I.V."/>
        </authorList>
    </citation>
    <scope>NUCLEOTIDE SEQUENCE</scope>
    <source>
        <strain evidence="2">HWK02</strain>
    </source>
</reference>
<feature type="region of interest" description="Disordered" evidence="1">
    <location>
        <begin position="123"/>
        <end position="163"/>
    </location>
</feature>
<evidence type="ECO:0000313" key="3">
    <source>
        <dbReference type="Proteomes" id="UP001175228"/>
    </source>
</evidence>
<comment type="caution">
    <text evidence="2">The sequence shown here is derived from an EMBL/GenBank/DDBJ whole genome shotgun (WGS) entry which is preliminary data.</text>
</comment>
<organism evidence="2 3">
    <name type="scientific">Armillaria luteobubalina</name>
    <dbReference type="NCBI Taxonomy" id="153913"/>
    <lineage>
        <taxon>Eukaryota</taxon>
        <taxon>Fungi</taxon>
        <taxon>Dikarya</taxon>
        <taxon>Basidiomycota</taxon>
        <taxon>Agaricomycotina</taxon>
        <taxon>Agaricomycetes</taxon>
        <taxon>Agaricomycetidae</taxon>
        <taxon>Agaricales</taxon>
        <taxon>Marasmiineae</taxon>
        <taxon>Physalacriaceae</taxon>
        <taxon>Armillaria</taxon>
    </lineage>
</organism>
<feature type="compositionally biased region" description="Polar residues" evidence="1">
    <location>
        <begin position="143"/>
        <end position="155"/>
    </location>
</feature>
<accession>A0AA39Q2C7</accession>
<proteinExistence type="predicted"/>
<evidence type="ECO:0000313" key="2">
    <source>
        <dbReference type="EMBL" id="KAK0494943.1"/>
    </source>
</evidence>
<protein>
    <submittedName>
        <fullName evidence="2">Uncharacterized protein</fullName>
    </submittedName>
</protein>
<dbReference type="Proteomes" id="UP001175228">
    <property type="component" value="Unassembled WGS sequence"/>
</dbReference>
<gene>
    <name evidence="2" type="ORF">EDD18DRAFT_1106802</name>
</gene>
<dbReference type="AlphaFoldDB" id="A0AA39Q2C7"/>
<feature type="compositionally biased region" description="Basic and acidic residues" evidence="1">
    <location>
        <begin position="132"/>
        <end position="141"/>
    </location>
</feature>
<evidence type="ECO:0000256" key="1">
    <source>
        <dbReference type="SAM" id="MobiDB-lite"/>
    </source>
</evidence>
<sequence>MDKKFMNYAISELQKTVEEMLEINRRPQLRTEEHNAQTLFEMYKTQVREEARKRQKAIVPKIDREIKRLESEQGNIANDNNRDDNEKMRESGIISEWIQELNQKHHKKKRKNIRILHRLESETMSKTWTANGKEHKPRDQIRALQTNRTASNGDMNSKKMART</sequence>
<keyword evidence="3" id="KW-1185">Reference proteome</keyword>
<dbReference type="EMBL" id="JAUEPU010000019">
    <property type="protein sequence ID" value="KAK0494943.1"/>
    <property type="molecule type" value="Genomic_DNA"/>
</dbReference>
<name>A0AA39Q2C7_9AGAR</name>